<dbReference type="EMBL" id="AP026074">
    <property type="protein sequence ID" value="BDM74520.1"/>
    <property type="molecule type" value="Genomic_DNA"/>
</dbReference>
<evidence type="ECO:0000313" key="2">
    <source>
        <dbReference type="Proteomes" id="UP001059597"/>
    </source>
</evidence>
<proteinExistence type="predicted"/>
<reference evidence="1" key="1">
    <citation type="submission" date="2022-06" db="EMBL/GenBank/DDBJ databases">
        <title>Complete genome sequence of Streptomyces nigrescens HEK616.</title>
        <authorList>
            <person name="Asamizu S."/>
            <person name="Onaka H."/>
        </authorList>
    </citation>
    <scope>NUCLEOTIDE SEQUENCE</scope>
    <source>
        <strain evidence="1">HEK616</strain>
        <plasmid evidence="1">SNP1</plasmid>
    </source>
</reference>
<evidence type="ECO:0000313" key="1">
    <source>
        <dbReference type="EMBL" id="BDM74520.1"/>
    </source>
</evidence>
<gene>
    <name evidence="1" type="ORF">HEK616_80070</name>
</gene>
<sequence length="96" mass="10476">MHPTGGHIALTLEICYDAPGGRGECLTTHAPYRLVSTRPGRAESFTMRRTNCRLSACARLVLPDGRTLTVPEAAQGPTMENPARFHAELTSLLERT</sequence>
<organism evidence="1 2">
    <name type="scientific">Streptomyces nigrescens</name>
    <dbReference type="NCBI Taxonomy" id="1920"/>
    <lineage>
        <taxon>Bacteria</taxon>
        <taxon>Bacillati</taxon>
        <taxon>Actinomycetota</taxon>
        <taxon>Actinomycetes</taxon>
        <taxon>Kitasatosporales</taxon>
        <taxon>Streptomycetaceae</taxon>
        <taxon>Streptomyces</taxon>
    </lineage>
</organism>
<keyword evidence="2" id="KW-1185">Reference proteome</keyword>
<name>A0ABN6RA96_STRNI</name>
<dbReference type="Proteomes" id="UP001059597">
    <property type="component" value="Plasmid SNP1"/>
</dbReference>
<accession>A0ABN6RA96</accession>
<protein>
    <submittedName>
        <fullName evidence="1">Uncharacterized protein</fullName>
    </submittedName>
</protein>
<keyword evidence="1" id="KW-0614">Plasmid</keyword>
<geneLocation type="plasmid" evidence="1 2">
    <name>SNP1</name>
</geneLocation>